<dbReference type="PATRIC" id="fig|1094552.3.peg.963"/>
<dbReference type="SUPFAM" id="SSF48452">
    <property type="entry name" value="TPR-like"/>
    <property type="match status" value="1"/>
</dbReference>
<gene>
    <name evidence="2" type="ORF">ME7_00863</name>
</gene>
<comment type="caution">
    <text evidence="2">The sequence shown here is derived from an EMBL/GenBank/DDBJ whole genome shotgun (WGS) entry which is preliminary data.</text>
</comment>
<name>J0PVG7_9HYPH</name>
<dbReference type="Gene3D" id="1.25.40.10">
    <property type="entry name" value="Tetratricopeptide repeat domain"/>
    <property type="match status" value="1"/>
</dbReference>
<dbReference type="EMBL" id="AIMC01000018">
    <property type="protein sequence ID" value="EJF76606.1"/>
    <property type="molecule type" value="Genomic_DNA"/>
</dbReference>
<feature type="region of interest" description="Disordered" evidence="1">
    <location>
        <begin position="1"/>
        <end position="52"/>
    </location>
</feature>
<reference evidence="2 3" key="1">
    <citation type="submission" date="2012-03" db="EMBL/GenBank/DDBJ databases">
        <title>The Genome Sequence of Bartonella birtlesii LL-WM9.</title>
        <authorList>
            <consortium name="The Broad Institute Genome Sequencing Platform"/>
            <consortium name="The Broad Institute Genome Sequencing Center for Infectious Disease"/>
            <person name="Feldgarden M."/>
            <person name="Kirby J."/>
            <person name="Kosoy M."/>
            <person name="Birtles R."/>
            <person name="Probert W.S."/>
            <person name="Chiaraviglio L."/>
            <person name="Young S.K."/>
            <person name="Zeng Q."/>
            <person name="Gargeya S."/>
            <person name="Fitzgerald M."/>
            <person name="Haas B."/>
            <person name="Abouelleil A."/>
            <person name="Alvarado L."/>
            <person name="Arachchi H.M."/>
            <person name="Berlin A."/>
            <person name="Chapman S.B."/>
            <person name="Gearin G."/>
            <person name="Goldberg J."/>
            <person name="Griggs A."/>
            <person name="Gujja S."/>
            <person name="Hansen M."/>
            <person name="Heiman D."/>
            <person name="Howarth C."/>
            <person name="Larimer J."/>
            <person name="Lui A."/>
            <person name="MacDonald P.J.P."/>
            <person name="McCowen C."/>
            <person name="Montmayeur A."/>
            <person name="Murphy C."/>
            <person name="Neiman D."/>
            <person name="Pearson M."/>
            <person name="Priest M."/>
            <person name="Roberts A."/>
            <person name="Saif S."/>
            <person name="Shea T."/>
            <person name="Sisk P."/>
            <person name="Stolte C."/>
            <person name="Sykes S."/>
            <person name="Wortman J."/>
            <person name="Nusbaum C."/>
            <person name="Birren B."/>
        </authorList>
    </citation>
    <scope>NUCLEOTIDE SEQUENCE [LARGE SCALE GENOMIC DNA]</scope>
    <source>
        <strain evidence="2 3">LL-WM9</strain>
    </source>
</reference>
<keyword evidence="3" id="KW-1185">Reference proteome</keyword>
<proteinExistence type="predicted"/>
<organism evidence="2 3">
    <name type="scientific">Bartonella birtlesii LL-WM9</name>
    <dbReference type="NCBI Taxonomy" id="1094552"/>
    <lineage>
        <taxon>Bacteria</taxon>
        <taxon>Pseudomonadati</taxon>
        <taxon>Pseudomonadota</taxon>
        <taxon>Alphaproteobacteria</taxon>
        <taxon>Hyphomicrobiales</taxon>
        <taxon>Bartonellaceae</taxon>
        <taxon>Bartonella</taxon>
    </lineage>
</organism>
<dbReference type="InterPro" id="IPR011990">
    <property type="entry name" value="TPR-like_helical_dom_sf"/>
</dbReference>
<dbReference type="AlphaFoldDB" id="J0PVG7"/>
<feature type="non-terminal residue" evidence="2">
    <location>
        <position position="1"/>
    </location>
</feature>
<sequence>GDAADKAGDAVKKAAGDAADKAGDAVKKATGDAADKAGDAVKKAGDAADKAGDAVKKATGDAAEKAADTTLSVQGALQSRESILENQKVLFKDYDLDKLLHNIRTVLEHNNLKTVQKQFHQLFDKKDSSVYSCAFENAVRDESLPIVKEQMDEHKAIGREENDTKAESRGHEDHLQEAQNLLEKAHKTSDGVKPQQDNDASLVSSKALYKKGYDFFLAANYVEAEKAFCAFQQHYKTDPLSEDALFWLAEALLGQKRYHEAAQVYLNVWYADKKKAYTSEILLKLARSMVALEQNKEACALFTKKAKHSKNLESVFCKPLKRGGVVHGAH</sequence>
<dbReference type="Gene3D" id="1.10.287.700">
    <property type="entry name" value="Helix hairpin bin"/>
    <property type="match status" value="1"/>
</dbReference>
<accession>J0PVG7</accession>
<evidence type="ECO:0000313" key="3">
    <source>
        <dbReference type="Proteomes" id="UP000008748"/>
    </source>
</evidence>
<evidence type="ECO:0000256" key="1">
    <source>
        <dbReference type="SAM" id="MobiDB-lite"/>
    </source>
</evidence>
<dbReference type="HOGENOM" id="CLU_072715_0_0_5"/>
<evidence type="ECO:0000313" key="2">
    <source>
        <dbReference type="EMBL" id="EJF76606.1"/>
    </source>
</evidence>
<dbReference type="Proteomes" id="UP000008748">
    <property type="component" value="Unassembled WGS sequence"/>
</dbReference>
<dbReference type="RefSeq" id="WP_006589789.1">
    <property type="nucleotide sequence ID" value="NZ_JH725077.1"/>
</dbReference>
<protein>
    <recommendedName>
        <fullName evidence="4">Tol-pal system protein YbgF</fullName>
    </recommendedName>
</protein>
<evidence type="ECO:0008006" key="4">
    <source>
        <dbReference type="Google" id="ProtNLM"/>
    </source>
</evidence>